<dbReference type="InterPro" id="IPR052244">
    <property type="entry name" value="Choline_transporter"/>
</dbReference>
<evidence type="ECO:0000313" key="7">
    <source>
        <dbReference type="EMBL" id="QQP37293.1"/>
    </source>
</evidence>
<gene>
    <name evidence="7" type="ORF">FKW44_017511</name>
</gene>
<sequence length="124" mass="13564">MEILGISFVLFFYMRHSPLGLVDRAMKIGNLGLLVGYSSCVATEVGGAFINGTAEEVYSKGSFGSEHGAEWSLSTTKMRRRQYVTVVDSLQESYGMKMGVLIYIPSFYGDICWTAALLTALGRA</sequence>
<keyword evidence="6" id="KW-0739">Sodium transport</keyword>
<dbReference type="GO" id="GO:0005886">
    <property type="term" value="C:plasma membrane"/>
    <property type="evidence" value="ECO:0007669"/>
    <property type="project" value="TreeGrafter"/>
</dbReference>
<keyword evidence="5" id="KW-0325">Glycoprotein</keyword>
<reference evidence="8" key="1">
    <citation type="submission" date="2021-01" db="EMBL/GenBank/DDBJ databases">
        <title>Caligus Genome Assembly.</title>
        <authorList>
            <person name="Gallardo-Escarate C."/>
        </authorList>
    </citation>
    <scope>NUCLEOTIDE SEQUENCE [LARGE SCALE GENOMIC DNA]</scope>
</reference>
<dbReference type="PANTHER" id="PTHR45897">
    <property type="entry name" value="HIGH-AFFINITY CHOLINE TRANSPORTER 1"/>
    <property type="match status" value="1"/>
</dbReference>
<accession>A0A7T8GT21</accession>
<dbReference type="GO" id="GO:0008292">
    <property type="term" value="P:acetylcholine biosynthetic process"/>
    <property type="evidence" value="ECO:0007669"/>
    <property type="project" value="TreeGrafter"/>
</dbReference>
<proteinExistence type="predicted"/>
<keyword evidence="2" id="KW-0769">Symport</keyword>
<evidence type="ECO:0000256" key="4">
    <source>
        <dbReference type="ARBA" id="ARBA00023065"/>
    </source>
</evidence>
<dbReference type="GO" id="GO:0005307">
    <property type="term" value="F:choline:sodium symporter activity"/>
    <property type="evidence" value="ECO:0007669"/>
    <property type="project" value="TreeGrafter"/>
</dbReference>
<keyword evidence="3" id="KW-0915">Sodium</keyword>
<dbReference type="OrthoDB" id="546820at2759"/>
<evidence type="ECO:0000256" key="6">
    <source>
        <dbReference type="ARBA" id="ARBA00023201"/>
    </source>
</evidence>
<dbReference type="Proteomes" id="UP000595437">
    <property type="component" value="Chromosome 12"/>
</dbReference>
<keyword evidence="1" id="KW-0813">Transport</keyword>
<dbReference type="AlphaFoldDB" id="A0A7T8GT21"/>
<protein>
    <submittedName>
        <fullName evidence="7">Uncharacterized protein</fullName>
    </submittedName>
</protein>
<keyword evidence="4" id="KW-0406">Ion transport</keyword>
<dbReference type="PANTHER" id="PTHR45897:SF4">
    <property type="entry name" value="HIGH-AFFINITY CHOLINE TRANSPORTER 1"/>
    <property type="match status" value="1"/>
</dbReference>
<dbReference type="EMBL" id="CP045901">
    <property type="protein sequence ID" value="QQP37293.1"/>
    <property type="molecule type" value="Genomic_DNA"/>
</dbReference>
<evidence type="ECO:0000256" key="5">
    <source>
        <dbReference type="ARBA" id="ARBA00023180"/>
    </source>
</evidence>
<name>A0A7T8GT21_CALRO</name>
<keyword evidence="8" id="KW-1185">Reference proteome</keyword>
<evidence type="ECO:0000256" key="3">
    <source>
        <dbReference type="ARBA" id="ARBA00023053"/>
    </source>
</evidence>
<evidence type="ECO:0000256" key="1">
    <source>
        <dbReference type="ARBA" id="ARBA00022448"/>
    </source>
</evidence>
<evidence type="ECO:0000313" key="8">
    <source>
        <dbReference type="Proteomes" id="UP000595437"/>
    </source>
</evidence>
<evidence type="ECO:0000256" key="2">
    <source>
        <dbReference type="ARBA" id="ARBA00022847"/>
    </source>
</evidence>
<organism evidence="7 8">
    <name type="scientific">Caligus rogercresseyi</name>
    <name type="common">Sea louse</name>
    <dbReference type="NCBI Taxonomy" id="217165"/>
    <lineage>
        <taxon>Eukaryota</taxon>
        <taxon>Metazoa</taxon>
        <taxon>Ecdysozoa</taxon>
        <taxon>Arthropoda</taxon>
        <taxon>Crustacea</taxon>
        <taxon>Multicrustacea</taxon>
        <taxon>Hexanauplia</taxon>
        <taxon>Copepoda</taxon>
        <taxon>Siphonostomatoida</taxon>
        <taxon>Caligidae</taxon>
        <taxon>Caligus</taxon>
    </lineage>
</organism>